<dbReference type="AlphaFoldDB" id="A0A0A9GHE6"/>
<protein>
    <submittedName>
        <fullName evidence="1">Uncharacterized protein</fullName>
    </submittedName>
</protein>
<accession>A0A0A9GHE6</accession>
<reference evidence="1" key="2">
    <citation type="journal article" date="2015" name="Data Brief">
        <title>Shoot transcriptome of the giant reed, Arundo donax.</title>
        <authorList>
            <person name="Barrero R.A."/>
            <person name="Guerrero F.D."/>
            <person name="Moolhuijzen P."/>
            <person name="Goolsby J.A."/>
            <person name="Tidwell J."/>
            <person name="Bellgard S.E."/>
            <person name="Bellgard M.I."/>
        </authorList>
    </citation>
    <scope>NUCLEOTIDE SEQUENCE</scope>
    <source>
        <tissue evidence="1">Shoot tissue taken approximately 20 cm above the soil surface</tissue>
    </source>
</reference>
<proteinExistence type="predicted"/>
<sequence>MLVLALLDWSEREDRSSWWRRMGRRAAWRRRGSAHAGWGTGDRSVVGSLN</sequence>
<name>A0A0A9GHE6_ARUDO</name>
<dbReference type="EMBL" id="GBRH01173984">
    <property type="protein sequence ID" value="JAE23912.1"/>
    <property type="molecule type" value="Transcribed_RNA"/>
</dbReference>
<reference evidence="1" key="1">
    <citation type="submission" date="2014-09" db="EMBL/GenBank/DDBJ databases">
        <authorList>
            <person name="Magalhaes I.L.F."/>
            <person name="Oliveira U."/>
            <person name="Santos F.R."/>
            <person name="Vidigal T.H.D.A."/>
            <person name="Brescovit A.D."/>
            <person name="Santos A.J."/>
        </authorList>
    </citation>
    <scope>NUCLEOTIDE SEQUENCE</scope>
    <source>
        <tissue evidence="1">Shoot tissue taken approximately 20 cm above the soil surface</tissue>
    </source>
</reference>
<organism evidence="1">
    <name type="scientific">Arundo donax</name>
    <name type="common">Giant reed</name>
    <name type="synonym">Donax arundinaceus</name>
    <dbReference type="NCBI Taxonomy" id="35708"/>
    <lineage>
        <taxon>Eukaryota</taxon>
        <taxon>Viridiplantae</taxon>
        <taxon>Streptophyta</taxon>
        <taxon>Embryophyta</taxon>
        <taxon>Tracheophyta</taxon>
        <taxon>Spermatophyta</taxon>
        <taxon>Magnoliopsida</taxon>
        <taxon>Liliopsida</taxon>
        <taxon>Poales</taxon>
        <taxon>Poaceae</taxon>
        <taxon>PACMAD clade</taxon>
        <taxon>Arundinoideae</taxon>
        <taxon>Arundineae</taxon>
        <taxon>Arundo</taxon>
    </lineage>
</organism>
<evidence type="ECO:0000313" key="1">
    <source>
        <dbReference type="EMBL" id="JAE23912.1"/>
    </source>
</evidence>